<gene>
    <name evidence="2" type="ORF">UY02_C0014G0018</name>
</gene>
<dbReference type="EMBL" id="LCOK01000014">
    <property type="protein sequence ID" value="KKU76714.1"/>
    <property type="molecule type" value="Genomic_DNA"/>
</dbReference>
<dbReference type="GO" id="GO:0004803">
    <property type="term" value="F:transposase activity"/>
    <property type="evidence" value="ECO:0007669"/>
    <property type="project" value="InterPro"/>
</dbReference>
<dbReference type="PATRIC" id="fig|1618655.3.peg.350"/>
<name>A0A0G1T4J0_9BACT</name>
<dbReference type="InterPro" id="IPR002686">
    <property type="entry name" value="Transposase_17"/>
</dbReference>
<comment type="caution">
    <text evidence="2">The sequence shown here is derived from an EMBL/GenBank/DDBJ whole genome shotgun (WGS) entry which is preliminary data.</text>
</comment>
<proteinExistence type="predicted"/>
<dbReference type="PANTHER" id="PTHR34322:SF2">
    <property type="entry name" value="TRANSPOSASE IS200-LIKE DOMAIN-CONTAINING PROTEIN"/>
    <property type="match status" value="1"/>
</dbReference>
<dbReference type="SMART" id="SM01321">
    <property type="entry name" value="Y1_Tnp"/>
    <property type="match status" value="1"/>
</dbReference>
<evidence type="ECO:0000313" key="2">
    <source>
        <dbReference type="EMBL" id="KKU76714.1"/>
    </source>
</evidence>
<reference evidence="2 3" key="1">
    <citation type="journal article" date="2015" name="Nature">
        <title>rRNA introns, odd ribosomes, and small enigmatic genomes across a large radiation of phyla.</title>
        <authorList>
            <person name="Brown C.T."/>
            <person name="Hug L.A."/>
            <person name="Thomas B.C."/>
            <person name="Sharon I."/>
            <person name="Castelle C.J."/>
            <person name="Singh A."/>
            <person name="Wilkins M.J."/>
            <person name="Williams K.H."/>
            <person name="Banfield J.F."/>
        </authorList>
    </citation>
    <scope>NUCLEOTIDE SEQUENCE [LARGE SCALE GENOMIC DNA]</scope>
</reference>
<evidence type="ECO:0000259" key="1">
    <source>
        <dbReference type="SMART" id="SM01321"/>
    </source>
</evidence>
<evidence type="ECO:0000313" key="3">
    <source>
        <dbReference type="Proteomes" id="UP000034682"/>
    </source>
</evidence>
<feature type="domain" description="Transposase IS200-like" evidence="1">
    <location>
        <begin position="4"/>
        <end position="142"/>
    </location>
</feature>
<protein>
    <submittedName>
        <fullName evidence="2">Transposase</fullName>
    </submittedName>
</protein>
<dbReference type="GO" id="GO:0003677">
    <property type="term" value="F:DNA binding"/>
    <property type="evidence" value="ECO:0007669"/>
    <property type="project" value="InterPro"/>
</dbReference>
<dbReference type="InterPro" id="IPR036515">
    <property type="entry name" value="Transposase_17_sf"/>
</dbReference>
<dbReference type="SUPFAM" id="SSF143422">
    <property type="entry name" value="Transposase IS200-like"/>
    <property type="match status" value="1"/>
</dbReference>
<dbReference type="Gene3D" id="3.30.70.1290">
    <property type="entry name" value="Transposase IS200-like"/>
    <property type="match status" value="1"/>
</dbReference>
<organism evidence="2 3">
    <name type="scientific">Candidatus Giovannonibacteria bacterium GW2011_GWB1_47_6b</name>
    <dbReference type="NCBI Taxonomy" id="1618655"/>
    <lineage>
        <taxon>Bacteria</taxon>
        <taxon>Candidatus Giovannoniibacteriota</taxon>
    </lineage>
</organism>
<dbReference type="Proteomes" id="UP000034682">
    <property type="component" value="Unassembled WGS sequence"/>
</dbReference>
<accession>A0A0G1T4J0</accession>
<dbReference type="PANTHER" id="PTHR34322">
    <property type="entry name" value="TRANSPOSASE, Y1_TNP DOMAIN-CONTAINING"/>
    <property type="match status" value="1"/>
</dbReference>
<sequence length="222" mass="25826">MACVNGEYYHIVNRGVEGRTIFTSTRDFNRFKRGLLLFNTTGFTELRTVSERVFLQKLASGKVSRLVDVIAYCLLGNHFHLFVRQNVDKGVETFLRKLLGGYTRFFNIVKKRRGVLFQSHSRIIHVNHETYFDHVPRYIILNSLDSVDIRWRVHGVTNTQKIKKILIEYPYSSFNGMIQRGLDPILSDDLIGEVLDRKNFLNDLLAWSSENYIDAKPVLIEP</sequence>
<dbReference type="AlphaFoldDB" id="A0A0G1T4J0"/>
<dbReference type="GO" id="GO:0006313">
    <property type="term" value="P:DNA transposition"/>
    <property type="evidence" value="ECO:0007669"/>
    <property type="project" value="InterPro"/>
</dbReference>